<evidence type="ECO:0000313" key="16">
    <source>
        <dbReference type="Proteomes" id="UP000448867"/>
    </source>
</evidence>
<feature type="domain" description="Mur ligase central" evidence="14">
    <location>
        <begin position="111"/>
        <end position="294"/>
    </location>
</feature>
<dbReference type="GO" id="GO:0008360">
    <property type="term" value="P:regulation of cell shape"/>
    <property type="evidence" value="ECO:0007669"/>
    <property type="project" value="UniProtKB-KW"/>
</dbReference>
<dbReference type="Pfam" id="PF08245">
    <property type="entry name" value="Mur_ligase_M"/>
    <property type="match status" value="1"/>
</dbReference>
<accession>A0A7X2IYN8</accession>
<sequence length="455" mass="49370">MIIRSLKEVQEMSGGKGLKQSDESIMLNGVTTDSRSIVEGSLFIPLIGEKFNGHTFAEKALSEGAAAVLWQEGQPNPPSDGPVIFVQDTLSALQQLAGEYRRQIGVKVVGVTGSNGKTTTKDLIAAVAGTKYTVHKTKGNFNNHIGLPLTLLEMNEDTEVAVLEMGMSARGEISTLSKLAEPDIAVITNIGESHLMDLGSREGIAEAKLEIIEGLHAEGVFIYIGDEPLLQERITWATQNCITFGEDEENQLYPVSVESASNGMTFTVNDSSQEFYVPILGRHNVLNSLAALAAGRSLGITDEEAAKGLRALEMTRMRLEMSESKEGYSIINDAYNASPTSMKAGISLTEDMGGYHRKILILGDMLELGEKEEDFHREVGEFINPEKTSLVITYGKLGKNIAEGALKKLGEERVFSFEDKAELISFIQNTAASGDLLYLKASRAMKLEEVVEAVS</sequence>
<keyword evidence="16" id="KW-1185">Reference proteome</keyword>
<evidence type="ECO:0000256" key="5">
    <source>
        <dbReference type="ARBA" id="ARBA00022840"/>
    </source>
</evidence>
<evidence type="ECO:0000259" key="14">
    <source>
        <dbReference type="Pfam" id="PF08245"/>
    </source>
</evidence>
<comment type="catalytic activity">
    <reaction evidence="10 11">
        <text>D-alanyl-D-alanine + UDP-N-acetyl-alpha-D-muramoyl-L-alanyl-gamma-D-glutamyl-meso-2,6-diaminopimelate + ATP = UDP-N-acetyl-alpha-D-muramoyl-L-alanyl-gamma-D-glutamyl-meso-2,6-diaminopimeloyl-D-alanyl-D-alanine + ADP + phosphate + H(+)</text>
        <dbReference type="Rhea" id="RHEA:28374"/>
        <dbReference type="ChEBI" id="CHEBI:15378"/>
        <dbReference type="ChEBI" id="CHEBI:30616"/>
        <dbReference type="ChEBI" id="CHEBI:43474"/>
        <dbReference type="ChEBI" id="CHEBI:57822"/>
        <dbReference type="ChEBI" id="CHEBI:61386"/>
        <dbReference type="ChEBI" id="CHEBI:83905"/>
        <dbReference type="ChEBI" id="CHEBI:456216"/>
        <dbReference type="EC" id="6.3.2.10"/>
    </reaction>
</comment>
<evidence type="ECO:0000256" key="7">
    <source>
        <dbReference type="ARBA" id="ARBA00022984"/>
    </source>
</evidence>
<keyword evidence="3 10" id="KW-0132">Cell division</keyword>
<evidence type="ECO:0000256" key="10">
    <source>
        <dbReference type="HAMAP-Rule" id="MF_02019"/>
    </source>
</evidence>
<proteinExistence type="inferred from homology"/>
<dbReference type="SUPFAM" id="SSF53244">
    <property type="entry name" value="MurD-like peptide ligases, peptide-binding domain"/>
    <property type="match status" value="1"/>
</dbReference>
<evidence type="ECO:0000259" key="13">
    <source>
        <dbReference type="Pfam" id="PF02875"/>
    </source>
</evidence>
<comment type="subcellular location">
    <subcellularLocation>
        <location evidence="10 11">Cytoplasm</location>
    </subcellularLocation>
</comment>
<dbReference type="InterPro" id="IPR035911">
    <property type="entry name" value="MurE/MurF_N"/>
</dbReference>
<dbReference type="Gene3D" id="3.40.1190.10">
    <property type="entry name" value="Mur-like, catalytic domain"/>
    <property type="match status" value="1"/>
</dbReference>
<keyword evidence="4 10" id="KW-0547">Nucleotide-binding</keyword>
<dbReference type="GO" id="GO:0009252">
    <property type="term" value="P:peptidoglycan biosynthetic process"/>
    <property type="evidence" value="ECO:0007669"/>
    <property type="project" value="UniProtKB-UniRule"/>
</dbReference>
<keyword evidence="9 10" id="KW-0961">Cell wall biogenesis/degradation</keyword>
<dbReference type="InterPro" id="IPR036565">
    <property type="entry name" value="Mur-like_cat_sf"/>
</dbReference>
<keyword evidence="5 10" id="KW-0067">ATP-binding</keyword>
<dbReference type="RefSeq" id="WP_154307236.1">
    <property type="nucleotide sequence ID" value="NZ_WKKI01000011.1"/>
</dbReference>
<comment type="pathway">
    <text evidence="10 11">Cell wall biogenesis; peptidoglycan biosynthesis.</text>
</comment>
<evidence type="ECO:0000256" key="9">
    <source>
        <dbReference type="ARBA" id="ARBA00023316"/>
    </source>
</evidence>
<evidence type="ECO:0000256" key="2">
    <source>
        <dbReference type="ARBA" id="ARBA00022598"/>
    </source>
</evidence>
<dbReference type="InterPro" id="IPR051046">
    <property type="entry name" value="MurCDEF_CellWall_CoF430Synth"/>
</dbReference>
<dbReference type="UniPathway" id="UPA00219"/>
<keyword evidence="6 10" id="KW-0133">Cell shape</keyword>
<feature type="domain" description="Mur ligase C-terminal" evidence="13">
    <location>
        <begin position="317"/>
        <end position="443"/>
    </location>
</feature>
<dbReference type="OrthoDB" id="9801978at2"/>
<dbReference type="AlphaFoldDB" id="A0A7X2IYN8"/>
<dbReference type="Gene3D" id="3.40.1390.10">
    <property type="entry name" value="MurE/MurF, N-terminal domain"/>
    <property type="match status" value="1"/>
</dbReference>
<dbReference type="Proteomes" id="UP000448867">
    <property type="component" value="Unassembled WGS sequence"/>
</dbReference>
<evidence type="ECO:0000256" key="1">
    <source>
        <dbReference type="ARBA" id="ARBA00022490"/>
    </source>
</evidence>
<feature type="binding site" evidence="10">
    <location>
        <begin position="113"/>
        <end position="119"/>
    </location>
    <ligand>
        <name>ATP</name>
        <dbReference type="ChEBI" id="CHEBI:30616"/>
    </ligand>
</feature>
<dbReference type="SUPFAM" id="SSF63418">
    <property type="entry name" value="MurE/MurF N-terminal domain"/>
    <property type="match status" value="1"/>
</dbReference>
<dbReference type="GO" id="GO:0005737">
    <property type="term" value="C:cytoplasm"/>
    <property type="evidence" value="ECO:0007669"/>
    <property type="project" value="UniProtKB-SubCell"/>
</dbReference>
<protein>
    <recommendedName>
        <fullName evidence="10 11">UDP-N-acetylmuramoyl-tripeptide--D-alanyl-D-alanine ligase</fullName>
        <ecNumber evidence="10 11">6.3.2.10</ecNumber>
    </recommendedName>
    <alternativeName>
        <fullName evidence="10">D-alanyl-D-alanine-adding enzyme</fullName>
    </alternativeName>
</protein>
<dbReference type="GO" id="GO:0051301">
    <property type="term" value="P:cell division"/>
    <property type="evidence" value="ECO:0007669"/>
    <property type="project" value="UniProtKB-KW"/>
</dbReference>
<evidence type="ECO:0000259" key="12">
    <source>
        <dbReference type="Pfam" id="PF01225"/>
    </source>
</evidence>
<dbReference type="NCBIfam" id="TIGR01143">
    <property type="entry name" value="murF"/>
    <property type="match status" value="1"/>
</dbReference>
<comment type="function">
    <text evidence="10 11">Involved in cell wall formation. Catalyzes the final step in the synthesis of UDP-N-acetylmuramoyl-pentapeptide, the precursor of murein.</text>
</comment>
<dbReference type="EC" id="6.3.2.10" evidence="10 11"/>
<dbReference type="PANTHER" id="PTHR43024">
    <property type="entry name" value="UDP-N-ACETYLMURAMOYL-TRIPEPTIDE--D-ALANYL-D-ALANINE LIGASE"/>
    <property type="match status" value="1"/>
</dbReference>
<dbReference type="EMBL" id="WKKI01000011">
    <property type="protein sequence ID" value="MRX72100.1"/>
    <property type="molecule type" value="Genomic_DNA"/>
</dbReference>
<keyword evidence="2 10" id="KW-0436">Ligase</keyword>
<dbReference type="HAMAP" id="MF_02019">
    <property type="entry name" value="MurF"/>
    <property type="match status" value="1"/>
</dbReference>
<dbReference type="InterPro" id="IPR013221">
    <property type="entry name" value="Mur_ligase_cen"/>
</dbReference>
<evidence type="ECO:0000256" key="8">
    <source>
        <dbReference type="ARBA" id="ARBA00023306"/>
    </source>
</evidence>
<evidence type="ECO:0000256" key="6">
    <source>
        <dbReference type="ARBA" id="ARBA00022960"/>
    </source>
</evidence>
<dbReference type="Pfam" id="PF01225">
    <property type="entry name" value="Mur_ligase"/>
    <property type="match status" value="1"/>
</dbReference>
<organism evidence="15 16">
    <name type="scientific">Metabacillus lacus</name>
    <dbReference type="NCBI Taxonomy" id="1983721"/>
    <lineage>
        <taxon>Bacteria</taxon>
        <taxon>Bacillati</taxon>
        <taxon>Bacillota</taxon>
        <taxon>Bacilli</taxon>
        <taxon>Bacillales</taxon>
        <taxon>Bacillaceae</taxon>
        <taxon>Metabacillus</taxon>
    </lineage>
</organism>
<dbReference type="GO" id="GO:0005524">
    <property type="term" value="F:ATP binding"/>
    <property type="evidence" value="ECO:0007669"/>
    <property type="project" value="UniProtKB-UniRule"/>
</dbReference>
<reference evidence="15 16" key="1">
    <citation type="submission" date="2019-11" db="EMBL/GenBank/DDBJ databases">
        <title>Bacillus lacus genome.</title>
        <authorList>
            <person name="Allen C.J."/>
            <person name="Newman J.D."/>
        </authorList>
    </citation>
    <scope>NUCLEOTIDE SEQUENCE [LARGE SCALE GENOMIC DNA]</scope>
    <source>
        <strain evidence="15 16">KCTC 33946</strain>
    </source>
</reference>
<keyword evidence="7 10" id="KW-0573">Peptidoglycan synthesis</keyword>
<dbReference type="InterPro" id="IPR004101">
    <property type="entry name" value="Mur_ligase_C"/>
</dbReference>
<dbReference type="GO" id="GO:0047480">
    <property type="term" value="F:UDP-N-acetylmuramoyl-tripeptide-D-alanyl-D-alanine ligase activity"/>
    <property type="evidence" value="ECO:0007669"/>
    <property type="project" value="UniProtKB-UniRule"/>
</dbReference>
<evidence type="ECO:0000256" key="4">
    <source>
        <dbReference type="ARBA" id="ARBA00022741"/>
    </source>
</evidence>
<dbReference type="SUPFAM" id="SSF53623">
    <property type="entry name" value="MurD-like peptide ligases, catalytic domain"/>
    <property type="match status" value="1"/>
</dbReference>
<feature type="domain" description="Mur ligase N-terminal catalytic" evidence="12">
    <location>
        <begin position="28"/>
        <end position="100"/>
    </location>
</feature>
<dbReference type="InterPro" id="IPR005863">
    <property type="entry name" value="UDP-N-AcMur_synth"/>
</dbReference>
<dbReference type="Pfam" id="PF02875">
    <property type="entry name" value="Mur_ligase_C"/>
    <property type="match status" value="1"/>
</dbReference>
<evidence type="ECO:0000256" key="11">
    <source>
        <dbReference type="RuleBase" id="RU004136"/>
    </source>
</evidence>
<dbReference type="Gene3D" id="3.90.190.20">
    <property type="entry name" value="Mur ligase, C-terminal domain"/>
    <property type="match status" value="1"/>
</dbReference>
<gene>
    <name evidence="10 15" type="primary">murF</name>
    <name evidence="15" type="ORF">GJU40_07990</name>
</gene>
<name>A0A7X2IYN8_9BACI</name>
<keyword evidence="1 10" id="KW-0963">Cytoplasm</keyword>
<dbReference type="PANTHER" id="PTHR43024:SF1">
    <property type="entry name" value="UDP-N-ACETYLMURAMOYL-TRIPEPTIDE--D-ALANYL-D-ALANINE LIGASE"/>
    <property type="match status" value="1"/>
</dbReference>
<comment type="similarity">
    <text evidence="10">Belongs to the MurCDEF family. MurF subfamily.</text>
</comment>
<evidence type="ECO:0000313" key="15">
    <source>
        <dbReference type="EMBL" id="MRX72100.1"/>
    </source>
</evidence>
<dbReference type="GO" id="GO:0071555">
    <property type="term" value="P:cell wall organization"/>
    <property type="evidence" value="ECO:0007669"/>
    <property type="project" value="UniProtKB-KW"/>
</dbReference>
<keyword evidence="8 10" id="KW-0131">Cell cycle</keyword>
<dbReference type="InterPro" id="IPR000713">
    <property type="entry name" value="Mur_ligase_N"/>
</dbReference>
<dbReference type="InterPro" id="IPR036615">
    <property type="entry name" value="Mur_ligase_C_dom_sf"/>
</dbReference>
<comment type="caution">
    <text evidence="15">The sequence shown here is derived from an EMBL/GenBank/DDBJ whole genome shotgun (WGS) entry which is preliminary data.</text>
</comment>
<evidence type="ECO:0000256" key="3">
    <source>
        <dbReference type="ARBA" id="ARBA00022618"/>
    </source>
</evidence>